<keyword evidence="1" id="KW-0175">Coiled coil</keyword>
<accession>L1ITT0</accession>
<dbReference type="PaxDb" id="55529-EKX39245"/>
<organism evidence="3">
    <name type="scientific">Guillardia theta (strain CCMP2712)</name>
    <name type="common">Cryptophyte</name>
    <dbReference type="NCBI Taxonomy" id="905079"/>
    <lineage>
        <taxon>Eukaryota</taxon>
        <taxon>Cryptophyceae</taxon>
        <taxon>Pyrenomonadales</taxon>
        <taxon>Geminigeraceae</taxon>
        <taxon>Guillardia</taxon>
    </lineage>
</organism>
<evidence type="ECO:0000313" key="4">
    <source>
        <dbReference type="EnsemblProtists" id="EKX39245"/>
    </source>
</evidence>
<gene>
    <name evidence="3" type="ORF">GUITHDRAFT_165014</name>
</gene>
<proteinExistence type="predicted"/>
<reference evidence="5" key="2">
    <citation type="submission" date="2012-11" db="EMBL/GenBank/DDBJ databases">
        <authorList>
            <person name="Kuo A."/>
            <person name="Curtis B.A."/>
            <person name="Tanifuji G."/>
            <person name="Burki F."/>
            <person name="Gruber A."/>
            <person name="Irimia M."/>
            <person name="Maruyama S."/>
            <person name="Arias M.C."/>
            <person name="Ball S.G."/>
            <person name="Gile G.H."/>
            <person name="Hirakawa Y."/>
            <person name="Hopkins J.F."/>
            <person name="Rensing S.A."/>
            <person name="Schmutz J."/>
            <person name="Symeonidi A."/>
            <person name="Elias M."/>
            <person name="Eveleigh R.J."/>
            <person name="Herman E.K."/>
            <person name="Klute M.J."/>
            <person name="Nakayama T."/>
            <person name="Obornik M."/>
            <person name="Reyes-Prieto A."/>
            <person name="Armbrust E.V."/>
            <person name="Aves S.J."/>
            <person name="Beiko R.G."/>
            <person name="Coutinho P."/>
            <person name="Dacks J.B."/>
            <person name="Durnford D.G."/>
            <person name="Fast N.M."/>
            <person name="Green B.R."/>
            <person name="Grisdale C."/>
            <person name="Hempe F."/>
            <person name="Henrissat B."/>
            <person name="Hoppner M.P."/>
            <person name="Ishida K.-I."/>
            <person name="Kim E."/>
            <person name="Koreny L."/>
            <person name="Kroth P.G."/>
            <person name="Liu Y."/>
            <person name="Malik S.-B."/>
            <person name="Maier U.G."/>
            <person name="McRose D."/>
            <person name="Mock T."/>
            <person name="Neilson J.A."/>
            <person name="Onodera N.T."/>
            <person name="Poole A.M."/>
            <person name="Pritham E.J."/>
            <person name="Richards T.A."/>
            <person name="Rocap G."/>
            <person name="Roy S.W."/>
            <person name="Sarai C."/>
            <person name="Schaack S."/>
            <person name="Shirato S."/>
            <person name="Slamovits C.H."/>
            <person name="Spencer D.F."/>
            <person name="Suzuki S."/>
            <person name="Worden A.Z."/>
            <person name="Zauner S."/>
            <person name="Barry K."/>
            <person name="Bell C."/>
            <person name="Bharti A.K."/>
            <person name="Crow J.A."/>
            <person name="Grimwood J."/>
            <person name="Kramer R."/>
            <person name="Lindquist E."/>
            <person name="Lucas S."/>
            <person name="Salamov A."/>
            <person name="McFadden G.I."/>
            <person name="Lane C.E."/>
            <person name="Keeling P.J."/>
            <person name="Gray M.W."/>
            <person name="Grigoriev I.V."/>
            <person name="Archibald J.M."/>
        </authorList>
    </citation>
    <scope>NUCLEOTIDE SEQUENCE</scope>
    <source>
        <strain evidence="5">CCMP2712</strain>
    </source>
</reference>
<evidence type="ECO:0000313" key="5">
    <source>
        <dbReference type="Proteomes" id="UP000011087"/>
    </source>
</evidence>
<keyword evidence="5" id="KW-1185">Reference proteome</keyword>
<dbReference type="Proteomes" id="UP000011087">
    <property type="component" value="Unassembled WGS sequence"/>
</dbReference>
<feature type="signal peptide" evidence="2">
    <location>
        <begin position="1"/>
        <end position="20"/>
    </location>
</feature>
<evidence type="ECO:0000313" key="3">
    <source>
        <dbReference type="EMBL" id="EKX39245.1"/>
    </source>
</evidence>
<keyword evidence="2" id="KW-0732">Signal</keyword>
<reference evidence="4" key="3">
    <citation type="submission" date="2016-03" db="UniProtKB">
        <authorList>
            <consortium name="EnsemblProtists"/>
        </authorList>
    </citation>
    <scope>IDENTIFICATION</scope>
</reference>
<dbReference type="EMBL" id="JH993041">
    <property type="protein sequence ID" value="EKX39245.1"/>
    <property type="molecule type" value="Genomic_DNA"/>
</dbReference>
<feature type="chain" id="PRO_5008770436" description="Apple domain-containing protein" evidence="2">
    <location>
        <begin position="21"/>
        <end position="335"/>
    </location>
</feature>
<name>L1ITT0_GUITC</name>
<dbReference type="KEGG" id="gtt:GUITHDRAFT_165014"/>
<evidence type="ECO:0008006" key="6">
    <source>
        <dbReference type="Google" id="ProtNLM"/>
    </source>
</evidence>
<evidence type="ECO:0000256" key="1">
    <source>
        <dbReference type="SAM" id="Coils"/>
    </source>
</evidence>
<sequence>MLRWMMLTAMTAAMLNGTGSDAIYEHNHHVVSPPEFGTGNNAGSHHMVCEGWPACSLSLYLEWMHGSMGVVSEEKTLRNEINQLSSINCSKTSCSSSERVKEIEDQLKQAQTLLDKTEAAVAKQNKAQDDFWERWLKSVDARLRKLDEIGKEIKVIDRKEAESQLDKIKELTLDVSLLGEHRMRFELDGTRDRQDTATIPSSDPRRSTATIREEFLNKSWDYLVLDSSSINSEIIRTHAEQRSLCLLRELLDAWLSAGAVEHTRCPLGREEDDCFMRCSRYCRAYSKCRGAAVMGSSCLVTEDGSLLPLLHRLPETRVLVKESSSSLSVSRLEGR</sequence>
<dbReference type="GeneID" id="17295980"/>
<dbReference type="HOGENOM" id="CLU_830157_0_0_1"/>
<dbReference type="EnsemblProtists" id="EKX39245">
    <property type="protein sequence ID" value="EKX39245"/>
    <property type="gene ID" value="GUITHDRAFT_165014"/>
</dbReference>
<dbReference type="RefSeq" id="XP_005826225.1">
    <property type="nucleotide sequence ID" value="XM_005826168.1"/>
</dbReference>
<protein>
    <recommendedName>
        <fullName evidence="6">Apple domain-containing protein</fullName>
    </recommendedName>
</protein>
<feature type="coiled-coil region" evidence="1">
    <location>
        <begin position="100"/>
        <end position="127"/>
    </location>
</feature>
<evidence type="ECO:0000256" key="2">
    <source>
        <dbReference type="SAM" id="SignalP"/>
    </source>
</evidence>
<dbReference type="AlphaFoldDB" id="L1ITT0"/>
<reference evidence="3 5" key="1">
    <citation type="journal article" date="2012" name="Nature">
        <title>Algal genomes reveal evolutionary mosaicism and the fate of nucleomorphs.</title>
        <authorList>
            <consortium name="DOE Joint Genome Institute"/>
            <person name="Curtis B.A."/>
            <person name="Tanifuji G."/>
            <person name="Burki F."/>
            <person name="Gruber A."/>
            <person name="Irimia M."/>
            <person name="Maruyama S."/>
            <person name="Arias M.C."/>
            <person name="Ball S.G."/>
            <person name="Gile G.H."/>
            <person name="Hirakawa Y."/>
            <person name="Hopkins J.F."/>
            <person name="Kuo A."/>
            <person name="Rensing S.A."/>
            <person name="Schmutz J."/>
            <person name="Symeonidi A."/>
            <person name="Elias M."/>
            <person name="Eveleigh R.J."/>
            <person name="Herman E.K."/>
            <person name="Klute M.J."/>
            <person name="Nakayama T."/>
            <person name="Obornik M."/>
            <person name="Reyes-Prieto A."/>
            <person name="Armbrust E.V."/>
            <person name="Aves S.J."/>
            <person name="Beiko R.G."/>
            <person name="Coutinho P."/>
            <person name="Dacks J.B."/>
            <person name="Durnford D.G."/>
            <person name="Fast N.M."/>
            <person name="Green B.R."/>
            <person name="Grisdale C.J."/>
            <person name="Hempel F."/>
            <person name="Henrissat B."/>
            <person name="Hoppner M.P."/>
            <person name="Ishida K."/>
            <person name="Kim E."/>
            <person name="Koreny L."/>
            <person name="Kroth P.G."/>
            <person name="Liu Y."/>
            <person name="Malik S.B."/>
            <person name="Maier U.G."/>
            <person name="McRose D."/>
            <person name="Mock T."/>
            <person name="Neilson J.A."/>
            <person name="Onodera N.T."/>
            <person name="Poole A.M."/>
            <person name="Pritham E.J."/>
            <person name="Richards T.A."/>
            <person name="Rocap G."/>
            <person name="Roy S.W."/>
            <person name="Sarai C."/>
            <person name="Schaack S."/>
            <person name="Shirato S."/>
            <person name="Slamovits C.H."/>
            <person name="Spencer D.F."/>
            <person name="Suzuki S."/>
            <person name="Worden A.Z."/>
            <person name="Zauner S."/>
            <person name="Barry K."/>
            <person name="Bell C."/>
            <person name="Bharti A.K."/>
            <person name="Crow J.A."/>
            <person name="Grimwood J."/>
            <person name="Kramer R."/>
            <person name="Lindquist E."/>
            <person name="Lucas S."/>
            <person name="Salamov A."/>
            <person name="McFadden G.I."/>
            <person name="Lane C.E."/>
            <person name="Keeling P.J."/>
            <person name="Gray M.W."/>
            <person name="Grigoriev I.V."/>
            <person name="Archibald J.M."/>
        </authorList>
    </citation>
    <scope>NUCLEOTIDE SEQUENCE</scope>
    <source>
        <strain evidence="3 5">CCMP2712</strain>
    </source>
</reference>